<dbReference type="Proteomes" id="UP000798662">
    <property type="component" value="Chromosome 2"/>
</dbReference>
<dbReference type="EMBL" id="CM020619">
    <property type="protein sequence ID" value="KAK1865180.1"/>
    <property type="molecule type" value="Genomic_DNA"/>
</dbReference>
<accession>A0ACC3C4Y8</accession>
<reference evidence="1" key="1">
    <citation type="submission" date="2019-11" db="EMBL/GenBank/DDBJ databases">
        <title>Nori genome reveals adaptations in red seaweeds to the harsh intertidal environment.</title>
        <authorList>
            <person name="Wang D."/>
            <person name="Mao Y."/>
        </authorList>
    </citation>
    <scope>NUCLEOTIDE SEQUENCE</scope>
    <source>
        <tissue evidence="1">Gametophyte</tissue>
    </source>
</reference>
<comment type="caution">
    <text evidence="1">The sequence shown here is derived from an EMBL/GenBank/DDBJ whole genome shotgun (WGS) entry which is preliminary data.</text>
</comment>
<name>A0ACC3C4Y8_PYRYE</name>
<keyword evidence="2" id="KW-1185">Reference proteome</keyword>
<protein>
    <submittedName>
        <fullName evidence="1">Uncharacterized protein</fullName>
    </submittedName>
</protein>
<organism evidence="1 2">
    <name type="scientific">Pyropia yezoensis</name>
    <name type="common">Susabi-nori</name>
    <name type="synonym">Porphyra yezoensis</name>
    <dbReference type="NCBI Taxonomy" id="2788"/>
    <lineage>
        <taxon>Eukaryota</taxon>
        <taxon>Rhodophyta</taxon>
        <taxon>Bangiophyceae</taxon>
        <taxon>Bangiales</taxon>
        <taxon>Bangiaceae</taxon>
        <taxon>Pyropia</taxon>
    </lineage>
</organism>
<gene>
    <name evidence="1" type="ORF">I4F81_007715</name>
</gene>
<sequence>MYAHSRSALGFLGHAHGVREATLLDCIGYDSGWVPDADDSDADADILYYALLLPELRRLPLTSFSASLVAVHLLREPLLSSAPLRRLHQDLIEQNPTDAAAVRSVLGSQVAPPAVGVGLTALVGGRTLTKLRLAGMSAVEVLPAVKAAAAVPPDCDLEGFRPLGDNHMLLLLDGTPTGLDAVRRLQLHLRGSATWDGLQLLNRLGALTDLTVIFSGRLNQRHTSPPPKGLLAALKLHEWPVARLHRLSVSLSLFERVHGDWVVDLLHGLAASGSQHSLRELRLRGPELSEGRCKPAGCPHPPGLLGLRCAVPPRGLFRQPRGDGRTRRHRHVAPPAAARAAAKP</sequence>
<evidence type="ECO:0000313" key="1">
    <source>
        <dbReference type="EMBL" id="KAK1865180.1"/>
    </source>
</evidence>
<evidence type="ECO:0000313" key="2">
    <source>
        <dbReference type="Proteomes" id="UP000798662"/>
    </source>
</evidence>
<proteinExistence type="predicted"/>